<dbReference type="PANTHER" id="PTHR16675">
    <property type="entry name" value="MHC CLASS I-RELATED"/>
    <property type="match status" value="1"/>
</dbReference>
<keyword evidence="9" id="KW-1185">Reference proteome</keyword>
<dbReference type="Ensembl" id="ENSSDAT00000018234.1">
    <property type="protein sequence ID" value="ENSSDAP00000016054.1"/>
    <property type="gene ID" value="ENSSDAG00000014505.1"/>
</dbReference>
<dbReference type="PANTHER" id="PTHR16675:SF251">
    <property type="entry name" value="HLA CLASS I HISTOCOMPATIBILITY ANTIGEN, C ALPHA CHAIN"/>
    <property type="match status" value="1"/>
</dbReference>
<dbReference type="InterPro" id="IPR011161">
    <property type="entry name" value="MHC_I-like_Ag-recog"/>
</dbReference>
<evidence type="ECO:0000259" key="7">
    <source>
        <dbReference type="Pfam" id="PF00129"/>
    </source>
</evidence>
<reference evidence="8" key="1">
    <citation type="submission" date="2025-08" db="UniProtKB">
        <authorList>
            <consortium name="Ensembl"/>
        </authorList>
    </citation>
    <scope>IDENTIFICATION</scope>
</reference>
<evidence type="ECO:0000313" key="9">
    <source>
        <dbReference type="Proteomes" id="UP000694422"/>
    </source>
</evidence>
<sequence length="173" mass="19372">MKGVSFPLPFSLLLLLTRVRSFCLDTPDAAAGLTPIACLAPREANQCHRGSVLKSRPMGVTAPRTLLLMLCGTLALTETWAGSHSLRYMETLESRPGRGESRFISVGYVDDTQFMRFDSDAKNPRQEPRAPWMGLEGPEYWEQNTRISENSAQNHRMCLNTLRGYYNQSEGGE</sequence>
<organism evidence="8 9">
    <name type="scientific">Spermophilus dauricus</name>
    <name type="common">Daurian ground squirrel</name>
    <dbReference type="NCBI Taxonomy" id="99837"/>
    <lineage>
        <taxon>Eukaryota</taxon>
        <taxon>Metazoa</taxon>
        <taxon>Chordata</taxon>
        <taxon>Craniata</taxon>
        <taxon>Vertebrata</taxon>
        <taxon>Euteleostomi</taxon>
        <taxon>Mammalia</taxon>
        <taxon>Eutheria</taxon>
        <taxon>Euarchontoglires</taxon>
        <taxon>Glires</taxon>
        <taxon>Rodentia</taxon>
        <taxon>Sciuromorpha</taxon>
        <taxon>Sciuridae</taxon>
        <taxon>Xerinae</taxon>
        <taxon>Marmotini</taxon>
        <taxon>Spermophilus</taxon>
    </lineage>
</organism>
<keyword evidence="2" id="KW-0490">MHC I</keyword>
<feature type="signal peptide" evidence="6">
    <location>
        <begin position="1"/>
        <end position="21"/>
    </location>
</feature>
<accession>A0A8C9Q2L5</accession>
<dbReference type="GO" id="GO:0009897">
    <property type="term" value="C:external side of plasma membrane"/>
    <property type="evidence" value="ECO:0007669"/>
    <property type="project" value="TreeGrafter"/>
</dbReference>
<feature type="chain" id="PRO_5034701386" description="MHC class I-like antigen recognition-like domain-containing protein" evidence="6">
    <location>
        <begin position="22"/>
        <end position="173"/>
    </location>
</feature>
<dbReference type="GO" id="GO:0005615">
    <property type="term" value="C:extracellular space"/>
    <property type="evidence" value="ECO:0007669"/>
    <property type="project" value="TreeGrafter"/>
</dbReference>
<evidence type="ECO:0000256" key="1">
    <source>
        <dbReference type="ARBA" id="ARBA00004167"/>
    </source>
</evidence>
<feature type="domain" description="MHC class I-like antigen recognition-like" evidence="7">
    <location>
        <begin position="82"/>
        <end position="172"/>
    </location>
</feature>
<name>A0A8C9Q2L5_SPEDA</name>
<dbReference type="Pfam" id="PF00129">
    <property type="entry name" value="MHC_I"/>
    <property type="match status" value="1"/>
</dbReference>
<evidence type="ECO:0000313" key="8">
    <source>
        <dbReference type="Ensembl" id="ENSSDAP00000016054.1"/>
    </source>
</evidence>
<keyword evidence="4" id="KW-0472">Membrane</keyword>
<evidence type="ECO:0000256" key="4">
    <source>
        <dbReference type="ARBA" id="ARBA00023136"/>
    </source>
</evidence>
<keyword evidence="6" id="KW-0732">Signal</keyword>
<dbReference type="SUPFAM" id="SSF54452">
    <property type="entry name" value="MHC antigen-recognition domain"/>
    <property type="match status" value="1"/>
</dbReference>
<evidence type="ECO:0000256" key="6">
    <source>
        <dbReference type="SAM" id="SignalP"/>
    </source>
</evidence>
<dbReference type="FunFam" id="3.30.500.10:FF:000013">
    <property type="entry name" value="Histocompatibility 2, blastocyst"/>
    <property type="match status" value="1"/>
</dbReference>
<dbReference type="GO" id="GO:0042605">
    <property type="term" value="F:peptide antigen binding"/>
    <property type="evidence" value="ECO:0007669"/>
    <property type="project" value="TreeGrafter"/>
</dbReference>
<evidence type="ECO:0000256" key="3">
    <source>
        <dbReference type="ARBA" id="ARBA00022859"/>
    </source>
</evidence>
<dbReference type="GO" id="GO:0098553">
    <property type="term" value="C:lumenal side of endoplasmic reticulum membrane"/>
    <property type="evidence" value="ECO:0007669"/>
    <property type="project" value="UniProtKB-ARBA"/>
</dbReference>
<keyword evidence="5" id="KW-0325">Glycoprotein</keyword>
<reference evidence="8" key="2">
    <citation type="submission" date="2025-09" db="UniProtKB">
        <authorList>
            <consortium name="Ensembl"/>
        </authorList>
    </citation>
    <scope>IDENTIFICATION</scope>
</reference>
<dbReference type="GO" id="GO:0006955">
    <property type="term" value="P:immune response"/>
    <property type="evidence" value="ECO:0007669"/>
    <property type="project" value="TreeGrafter"/>
</dbReference>
<dbReference type="InterPro" id="IPR011162">
    <property type="entry name" value="MHC_I/II-like_Ag-recog"/>
</dbReference>
<dbReference type="GO" id="GO:0030670">
    <property type="term" value="C:phagocytic vesicle membrane"/>
    <property type="evidence" value="ECO:0007669"/>
    <property type="project" value="UniProtKB-ARBA"/>
</dbReference>
<comment type="subcellular location">
    <subcellularLocation>
        <location evidence="1">Membrane</location>
        <topology evidence="1">Single-pass membrane protein</topology>
    </subcellularLocation>
</comment>
<dbReference type="InterPro" id="IPR037055">
    <property type="entry name" value="MHC_I-like_Ag-recog_sf"/>
</dbReference>
<protein>
    <recommendedName>
        <fullName evidence="7">MHC class I-like antigen recognition-like domain-containing protein</fullName>
    </recommendedName>
</protein>
<evidence type="ECO:0000256" key="5">
    <source>
        <dbReference type="ARBA" id="ARBA00023180"/>
    </source>
</evidence>
<dbReference type="GO" id="GO:0001916">
    <property type="term" value="P:positive regulation of T cell mediated cytotoxicity"/>
    <property type="evidence" value="ECO:0007669"/>
    <property type="project" value="TreeGrafter"/>
</dbReference>
<dbReference type="AlphaFoldDB" id="A0A8C9Q2L5"/>
<proteinExistence type="predicted"/>
<dbReference type="InterPro" id="IPR050208">
    <property type="entry name" value="MHC_class-I_related"/>
</dbReference>
<evidence type="ECO:0000256" key="2">
    <source>
        <dbReference type="ARBA" id="ARBA00022451"/>
    </source>
</evidence>
<keyword evidence="3" id="KW-0391">Immunity</keyword>
<dbReference type="Gene3D" id="3.30.500.10">
    <property type="entry name" value="MHC class I-like antigen recognition-like"/>
    <property type="match status" value="1"/>
</dbReference>
<dbReference type="GO" id="GO:0042612">
    <property type="term" value="C:MHC class I protein complex"/>
    <property type="evidence" value="ECO:0007669"/>
    <property type="project" value="UniProtKB-KW"/>
</dbReference>
<dbReference type="GO" id="GO:0002476">
    <property type="term" value="P:antigen processing and presentation of endogenous peptide antigen via MHC class Ib"/>
    <property type="evidence" value="ECO:0007669"/>
    <property type="project" value="TreeGrafter"/>
</dbReference>
<dbReference type="GO" id="GO:0002486">
    <property type="term" value="P:antigen processing and presentation of endogenous peptide antigen via MHC class I via ER pathway, TAP-independent"/>
    <property type="evidence" value="ECO:0007669"/>
    <property type="project" value="TreeGrafter"/>
</dbReference>
<dbReference type="GO" id="GO:0005102">
    <property type="term" value="F:signaling receptor binding"/>
    <property type="evidence" value="ECO:0007669"/>
    <property type="project" value="TreeGrafter"/>
</dbReference>
<dbReference type="Proteomes" id="UP000694422">
    <property type="component" value="Unplaced"/>
</dbReference>